<dbReference type="Pfam" id="PF14034">
    <property type="entry name" value="Spore_YtrH"/>
    <property type="match status" value="1"/>
</dbReference>
<evidence type="ECO:0000313" key="2">
    <source>
        <dbReference type="Proteomes" id="UP000035704"/>
    </source>
</evidence>
<dbReference type="RefSeq" id="WP_044824607.1">
    <property type="nucleotide sequence ID" value="NZ_CP009687.1"/>
</dbReference>
<name>A0A0D8IDC7_9CLOT</name>
<dbReference type="Proteomes" id="UP000035704">
    <property type="component" value="Chromosome"/>
</dbReference>
<reference evidence="1 2" key="1">
    <citation type="submission" date="2014-10" db="EMBL/GenBank/DDBJ databases">
        <title>Genome sequence of Clostridium aceticum DSM 1496.</title>
        <authorList>
            <person name="Poehlein A."/>
            <person name="Schiel-Bengelsdorf B."/>
            <person name="Gottschalk G."/>
            <person name="Duerre P."/>
            <person name="Daniel R."/>
        </authorList>
    </citation>
    <scope>NUCLEOTIDE SEQUENCE [LARGE SCALE GENOMIC DNA]</scope>
    <source>
        <strain evidence="1 2">DSM 1496</strain>
    </source>
</reference>
<sequence>MLTFYQNIIYNFFISLGVLLGGCLLGGVAATLNGHPPLKTMMDLCEQIKIWAIVVALGGTFPSFKVFDTGLFNGEIRSVIKQVIYILSALLGAHVAYKLIYYLEGSGKL</sequence>
<dbReference type="EMBL" id="CP009687">
    <property type="protein sequence ID" value="AKL93611.1"/>
    <property type="molecule type" value="Genomic_DNA"/>
</dbReference>
<gene>
    <name evidence="1" type="ORF">CACET_c00930</name>
</gene>
<accession>A0A0D8IDC7</accession>
<organism evidence="1 2">
    <name type="scientific">Clostridium aceticum</name>
    <dbReference type="NCBI Taxonomy" id="84022"/>
    <lineage>
        <taxon>Bacteria</taxon>
        <taxon>Bacillati</taxon>
        <taxon>Bacillota</taxon>
        <taxon>Clostridia</taxon>
        <taxon>Eubacteriales</taxon>
        <taxon>Clostridiaceae</taxon>
        <taxon>Clostridium</taxon>
    </lineage>
</organism>
<proteinExistence type="predicted"/>
<dbReference type="OrthoDB" id="2381692at2"/>
<dbReference type="PATRIC" id="fig|84022.5.peg.3957"/>
<keyword evidence="2" id="KW-1185">Reference proteome</keyword>
<protein>
    <submittedName>
        <fullName evidence="1">Sporulation protein</fullName>
    </submittedName>
</protein>
<dbReference type="STRING" id="84022.CACET_c00930"/>
<dbReference type="AlphaFoldDB" id="A0A0D8IDC7"/>
<evidence type="ECO:0000313" key="1">
    <source>
        <dbReference type="EMBL" id="AKL93611.1"/>
    </source>
</evidence>
<dbReference type="KEGG" id="cace:CACET_c00930"/>
<dbReference type="InterPro" id="IPR025689">
    <property type="entry name" value="Spore_YtrH"/>
</dbReference>